<reference evidence="2" key="1">
    <citation type="submission" date="2020-10" db="EMBL/GenBank/DDBJ databases">
        <title>Taxonomic study of unclassified bacteria belonging to the class Ktedonobacteria.</title>
        <authorList>
            <person name="Yabe S."/>
            <person name="Wang C.M."/>
            <person name="Zheng Y."/>
            <person name="Sakai Y."/>
            <person name="Cavaletti L."/>
            <person name="Monciardini P."/>
            <person name="Donadio S."/>
        </authorList>
    </citation>
    <scope>NUCLEOTIDE SEQUENCE</scope>
    <source>
        <strain evidence="2">ID150040</strain>
    </source>
</reference>
<name>A0A8J3N2M7_9CHLR</name>
<keyword evidence="3" id="KW-1185">Reference proteome</keyword>
<evidence type="ECO:0000313" key="2">
    <source>
        <dbReference type="EMBL" id="GHO92342.1"/>
    </source>
</evidence>
<keyword evidence="1" id="KW-0472">Membrane</keyword>
<comment type="caution">
    <text evidence="2">The sequence shown here is derived from an EMBL/GenBank/DDBJ whole genome shotgun (WGS) entry which is preliminary data.</text>
</comment>
<dbReference type="EMBL" id="BNJK01000001">
    <property type="protein sequence ID" value="GHO92342.1"/>
    <property type="molecule type" value="Genomic_DNA"/>
</dbReference>
<evidence type="ECO:0000256" key="1">
    <source>
        <dbReference type="SAM" id="Phobius"/>
    </source>
</evidence>
<keyword evidence="1" id="KW-1133">Transmembrane helix</keyword>
<dbReference type="Proteomes" id="UP000597444">
    <property type="component" value="Unassembled WGS sequence"/>
</dbReference>
<proteinExistence type="predicted"/>
<feature type="transmembrane region" description="Helical" evidence="1">
    <location>
        <begin position="78"/>
        <end position="97"/>
    </location>
</feature>
<protein>
    <submittedName>
        <fullName evidence="2">Uncharacterized protein</fullName>
    </submittedName>
</protein>
<accession>A0A8J3N2M7</accession>
<organism evidence="2 3">
    <name type="scientific">Reticulibacter mediterranei</name>
    <dbReference type="NCBI Taxonomy" id="2778369"/>
    <lineage>
        <taxon>Bacteria</taxon>
        <taxon>Bacillati</taxon>
        <taxon>Chloroflexota</taxon>
        <taxon>Ktedonobacteria</taxon>
        <taxon>Ktedonobacterales</taxon>
        <taxon>Reticulibacteraceae</taxon>
        <taxon>Reticulibacter</taxon>
    </lineage>
</organism>
<gene>
    <name evidence="2" type="ORF">KSF_023900</name>
</gene>
<evidence type="ECO:0000313" key="3">
    <source>
        <dbReference type="Proteomes" id="UP000597444"/>
    </source>
</evidence>
<keyword evidence="1" id="KW-0812">Transmembrane</keyword>
<feature type="transmembrane region" description="Helical" evidence="1">
    <location>
        <begin position="103"/>
        <end position="122"/>
    </location>
</feature>
<dbReference type="RefSeq" id="WP_220203182.1">
    <property type="nucleotide sequence ID" value="NZ_BNJK01000001.1"/>
</dbReference>
<sequence length="139" mass="15844">MYPCYMEYEAAYHRQELLQEAEIERIIPKTTAQKSDLSDERYFWHEALALPISIREVFHANISQALVDDMLRRRTQSLVLMVASVAFGLGVLAGGWIDSLVSLDAVLLFGCVVALAACIPVARRSLFLLRRRRIKLLLH</sequence>
<dbReference type="AlphaFoldDB" id="A0A8J3N2M7"/>